<keyword evidence="3" id="KW-1185">Reference proteome</keyword>
<dbReference type="InterPro" id="IPR029480">
    <property type="entry name" value="Transpos_assoc"/>
</dbReference>
<evidence type="ECO:0000259" key="1">
    <source>
        <dbReference type="Pfam" id="PF13963"/>
    </source>
</evidence>
<proteinExistence type="predicted"/>
<sequence>MAGSHHRWMYVRCNSDGSYNEKYYKGVKKFLTRARKHAQSIGVEGIKCPCGNCQNIYVMDWVQVEIHLCENGFVLGYEQWIYQGEDYIWVSVRVMPICRGCD</sequence>
<comment type="caution">
    <text evidence="2">The sequence shown here is derived from an EMBL/GenBank/DDBJ whole genome shotgun (WGS) entry which is preliminary data.</text>
</comment>
<gene>
    <name evidence="2" type="ORF">LIER_38226</name>
</gene>
<name>A0AAV3Q1Q6_LITER</name>
<dbReference type="EMBL" id="BAABME010019127">
    <property type="protein sequence ID" value="GAA0156162.1"/>
    <property type="molecule type" value="Genomic_DNA"/>
</dbReference>
<dbReference type="Proteomes" id="UP001454036">
    <property type="component" value="Unassembled WGS sequence"/>
</dbReference>
<dbReference type="Pfam" id="PF13963">
    <property type="entry name" value="Transpos_assoc"/>
    <property type="match status" value="1"/>
</dbReference>
<evidence type="ECO:0000313" key="2">
    <source>
        <dbReference type="EMBL" id="GAA0156162.1"/>
    </source>
</evidence>
<reference evidence="2 3" key="1">
    <citation type="submission" date="2024-01" db="EMBL/GenBank/DDBJ databases">
        <title>The complete chloroplast genome sequence of Lithospermum erythrorhizon: insights into the phylogenetic relationship among Boraginaceae species and the maternal lineages of purple gromwells.</title>
        <authorList>
            <person name="Okada T."/>
            <person name="Watanabe K."/>
        </authorList>
    </citation>
    <scope>NUCLEOTIDE SEQUENCE [LARGE SCALE GENOMIC DNA]</scope>
</reference>
<evidence type="ECO:0000313" key="3">
    <source>
        <dbReference type="Proteomes" id="UP001454036"/>
    </source>
</evidence>
<protein>
    <recommendedName>
        <fullName evidence="1">Transposase-associated domain-containing protein</fullName>
    </recommendedName>
</protein>
<organism evidence="2 3">
    <name type="scientific">Lithospermum erythrorhizon</name>
    <name type="common">Purple gromwell</name>
    <name type="synonym">Lithospermum officinale var. erythrorhizon</name>
    <dbReference type="NCBI Taxonomy" id="34254"/>
    <lineage>
        <taxon>Eukaryota</taxon>
        <taxon>Viridiplantae</taxon>
        <taxon>Streptophyta</taxon>
        <taxon>Embryophyta</taxon>
        <taxon>Tracheophyta</taxon>
        <taxon>Spermatophyta</taxon>
        <taxon>Magnoliopsida</taxon>
        <taxon>eudicotyledons</taxon>
        <taxon>Gunneridae</taxon>
        <taxon>Pentapetalae</taxon>
        <taxon>asterids</taxon>
        <taxon>lamiids</taxon>
        <taxon>Boraginales</taxon>
        <taxon>Boraginaceae</taxon>
        <taxon>Boraginoideae</taxon>
        <taxon>Lithospermeae</taxon>
        <taxon>Lithospermum</taxon>
    </lineage>
</organism>
<accession>A0AAV3Q1Q6</accession>
<dbReference type="AlphaFoldDB" id="A0AAV3Q1Q6"/>
<feature type="domain" description="Transposase-associated" evidence="1">
    <location>
        <begin position="7"/>
        <end position="85"/>
    </location>
</feature>